<dbReference type="Proteomes" id="UP000094501">
    <property type="component" value="Unassembled WGS sequence"/>
</dbReference>
<evidence type="ECO:0000313" key="3">
    <source>
        <dbReference type="Proteomes" id="UP000094501"/>
    </source>
</evidence>
<sequence length="224" mass="23975">MLFVGFLVAIAYGLTTPPQPETAFSANETLTQNDKPLLTSWGPTLGSLRDGVGVRARTDGGPTQTATNEDFHKYGPKTELWLLGQSNGFKDPADAAAKDQGWTSDGYVETAALAATAQAAKPAVASDKPAEAKKPHAMTVATADHRNARAKPRVTEPVIDRIAAARPPQQRRGLFARTSAPQRAARPHVGAREAQPVTRNRGLFARLKGRGKQPQRVWALGPAR</sequence>
<dbReference type="EMBL" id="LPWG01000014">
    <property type="protein sequence ID" value="ODR97976.1"/>
    <property type="molecule type" value="Genomic_DNA"/>
</dbReference>
<organism evidence="2 3">
    <name type="scientific">Methyloceanibacter methanicus</name>
    <dbReference type="NCBI Taxonomy" id="1774968"/>
    <lineage>
        <taxon>Bacteria</taxon>
        <taxon>Pseudomonadati</taxon>
        <taxon>Pseudomonadota</taxon>
        <taxon>Alphaproteobacteria</taxon>
        <taxon>Hyphomicrobiales</taxon>
        <taxon>Hyphomicrobiaceae</taxon>
        <taxon>Methyloceanibacter</taxon>
    </lineage>
</organism>
<gene>
    <name evidence="2" type="ORF">AUC68_10710</name>
</gene>
<evidence type="ECO:0000256" key="1">
    <source>
        <dbReference type="SAM" id="MobiDB-lite"/>
    </source>
</evidence>
<accession>A0A1E3VYH9</accession>
<name>A0A1E3VYH9_9HYPH</name>
<reference evidence="2 3" key="1">
    <citation type="journal article" date="2016" name="Environ. Microbiol.">
        <title>New Methyloceanibacter diversity from North Sea sediments includes methanotroph containing solely the soluble methane monooxygenase.</title>
        <authorList>
            <person name="Vekeman B."/>
            <person name="Kerckhof F.M."/>
            <person name="Cremers G."/>
            <person name="de Vos P."/>
            <person name="Vandamme P."/>
            <person name="Boon N."/>
            <person name="Op den Camp H.J."/>
            <person name="Heylen K."/>
        </authorList>
    </citation>
    <scope>NUCLEOTIDE SEQUENCE [LARGE SCALE GENOMIC DNA]</scope>
    <source>
        <strain evidence="2 3">R-67174</strain>
    </source>
</reference>
<evidence type="ECO:0000313" key="2">
    <source>
        <dbReference type="EMBL" id="ODR97976.1"/>
    </source>
</evidence>
<proteinExistence type="predicted"/>
<comment type="caution">
    <text evidence="2">The sequence shown here is derived from an EMBL/GenBank/DDBJ whole genome shotgun (WGS) entry which is preliminary data.</text>
</comment>
<dbReference type="AlphaFoldDB" id="A0A1E3VYH9"/>
<protein>
    <submittedName>
        <fullName evidence="2">Uncharacterized protein</fullName>
    </submittedName>
</protein>
<feature type="region of interest" description="Disordered" evidence="1">
    <location>
        <begin position="178"/>
        <end position="202"/>
    </location>
</feature>
<keyword evidence="3" id="KW-1185">Reference proteome</keyword>